<reference evidence="2 3" key="1">
    <citation type="submission" date="2013-11" db="EMBL/GenBank/DDBJ databases">
        <title>Opisthorchis viverrini - life in the bile duct.</title>
        <authorList>
            <person name="Young N.D."/>
            <person name="Nagarajan N."/>
            <person name="Lin S.J."/>
            <person name="Korhonen P.K."/>
            <person name="Jex A.R."/>
            <person name="Hall R.S."/>
            <person name="Safavi-Hemami H."/>
            <person name="Kaewkong W."/>
            <person name="Bertrand D."/>
            <person name="Gao S."/>
            <person name="Seet Q."/>
            <person name="Wongkham S."/>
            <person name="Teh B.T."/>
            <person name="Wongkham C."/>
            <person name="Intapan P.M."/>
            <person name="Maleewong W."/>
            <person name="Yang X."/>
            <person name="Hu M."/>
            <person name="Wang Z."/>
            <person name="Hofmann A."/>
            <person name="Sternberg P.W."/>
            <person name="Tan P."/>
            <person name="Wang J."/>
            <person name="Gasser R.B."/>
        </authorList>
    </citation>
    <scope>NUCLEOTIDE SEQUENCE [LARGE SCALE GENOMIC DNA]</scope>
</reference>
<dbReference type="KEGG" id="ovi:T265_06570"/>
<dbReference type="EMBL" id="KL596756">
    <property type="protein sequence ID" value="KER26090.1"/>
    <property type="molecule type" value="Genomic_DNA"/>
</dbReference>
<dbReference type="AlphaFoldDB" id="A0A074ZRW7"/>
<feature type="region of interest" description="Disordered" evidence="1">
    <location>
        <begin position="103"/>
        <end position="122"/>
    </location>
</feature>
<protein>
    <submittedName>
        <fullName evidence="2">Uncharacterized protein</fullName>
    </submittedName>
</protein>
<dbReference type="Proteomes" id="UP000054324">
    <property type="component" value="Unassembled WGS sequence"/>
</dbReference>
<proteinExistence type="predicted"/>
<keyword evidence="3" id="KW-1185">Reference proteome</keyword>
<evidence type="ECO:0000313" key="3">
    <source>
        <dbReference type="Proteomes" id="UP000054324"/>
    </source>
</evidence>
<dbReference type="RefSeq" id="XP_009170137.1">
    <property type="nucleotide sequence ID" value="XM_009171873.1"/>
</dbReference>
<name>A0A074ZRW7_OPIVI</name>
<dbReference type="CTD" id="20320749"/>
<dbReference type="GeneID" id="20320749"/>
<evidence type="ECO:0000313" key="2">
    <source>
        <dbReference type="EMBL" id="KER26090.1"/>
    </source>
</evidence>
<gene>
    <name evidence="2" type="ORF">T265_06570</name>
</gene>
<sequence>MLDNSQVQTTLELGAYGTIRARSDERGVDSPPRCCDTVTPVTVCPVDLPPHRNACIQVKISFRLNLRESSERQLRPVIVISSHSVSCGLSSVNLHRTAVGQTGALTSRPVGGGVPSSYSSNS</sequence>
<accession>A0A074ZRW7</accession>
<evidence type="ECO:0000256" key="1">
    <source>
        <dbReference type="SAM" id="MobiDB-lite"/>
    </source>
</evidence>
<organism evidence="2 3">
    <name type="scientific">Opisthorchis viverrini</name>
    <name type="common">Southeast Asian liver fluke</name>
    <dbReference type="NCBI Taxonomy" id="6198"/>
    <lineage>
        <taxon>Eukaryota</taxon>
        <taxon>Metazoa</taxon>
        <taxon>Spiralia</taxon>
        <taxon>Lophotrochozoa</taxon>
        <taxon>Platyhelminthes</taxon>
        <taxon>Trematoda</taxon>
        <taxon>Digenea</taxon>
        <taxon>Opisthorchiida</taxon>
        <taxon>Opisthorchiata</taxon>
        <taxon>Opisthorchiidae</taxon>
        <taxon>Opisthorchis</taxon>
    </lineage>
</organism>